<dbReference type="SMART" id="SM00421">
    <property type="entry name" value="HTH_LUXR"/>
    <property type="match status" value="1"/>
</dbReference>
<keyword evidence="3" id="KW-0238">DNA-binding</keyword>
<dbReference type="CDD" id="cd17535">
    <property type="entry name" value="REC_NarL-like"/>
    <property type="match status" value="1"/>
</dbReference>
<dbReference type="InterPro" id="IPR016032">
    <property type="entry name" value="Sig_transdc_resp-reg_C-effctor"/>
</dbReference>
<dbReference type="SMART" id="SM00448">
    <property type="entry name" value="REC"/>
    <property type="match status" value="1"/>
</dbReference>
<dbReference type="InterPro" id="IPR001789">
    <property type="entry name" value="Sig_transdc_resp-reg_receiver"/>
</dbReference>
<dbReference type="PANTHER" id="PTHR43214">
    <property type="entry name" value="TWO-COMPONENT RESPONSE REGULATOR"/>
    <property type="match status" value="1"/>
</dbReference>
<dbReference type="InterPro" id="IPR058245">
    <property type="entry name" value="NreC/VraR/RcsB-like_REC"/>
</dbReference>
<evidence type="ECO:0000313" key="9">
    <source>
        <dbReference type="Proteomes" id="UP000011666"/>
    </source>
</evidence>
<dbReference type="PRINTS" id="PR00038">
    <property type="entry name" value="HTHLUXR"/>
</dbReference>
<dbReference type="Pfam" id="PF00196">
    <property type="entry name" value="GerE"/>
    <property type="match status" value="1"/>
</dbReference>
<dbReference type="GO" id="GO:0003677">
    <property type="term" value="F:DNA binding"/>
    <property type="evidence" value="ECO:0007669"/>
    <property type="project" value="UniProtKB-KW"/>
</dbReference>
<dbReference type="InterPro" id="IPR000792">
    <property type="entry name" value="Tscrpt_reg_LuxR_C"/>
</dbReference>
<dbReference type="OrthoDB" id="9808843at2"/>
<dbReference type="InterPro" id="IPR039420">
    <property type="entry name" value="WalR-like"/>
</dbReference>
<accession>M0QRA8</accession>
<dbReference type="SUPFAM" id="SSF46894">
    <property type="entry name" value="C-terminal effector domain of the bipartite response regulators"/>
    <property type="match status" value="1"/>
</dbReference>
<dbReference type="EMBL" id="BANX01000045">
    <property type="protein sequence ID" value="GAC70959.1"/>
    <property type="molecule type" value="Genomic_DNA"/>
</dbReference>
<evidence type="ECO:0000256" key="5">
    <source>
        <dbReference type="PROSITE-ProRule" id="PRU00169"/>
    </source>
</evidence>
<evidence type="ECO:0000256" key="3">
    <source>
        <dbReference type="ARBA" id="ARBA00023125"/>
    </source>
</evidence>
<dbReference type="PROSITE" id="PS50110">
    <property type="entry name" value="RESPONSE_REGULATORY"/>
    <property type="match status" value="1"/>
</dbReference>
<evidence type="ECO:0000256" key="1">
    <source>
        <dbReference type="ARBA" id="ARBA00022553"/>
    </source>
</evidence>
<dbReference type="InterPro" id="IPR011006">
    <property type="entry name" value="CheY-like_superfamily"/>
</dbReference>
<comment type="caution">
    <text evidence="8">The sequence shown here is derived from an EMBL/GenBank/DDBJ whole genome shotgun (WGS) entry which is preliminary data.</text>
</comment>
<dbReference type="STRING" id="1223545.GS4_45_00150"/>
<feature type="modified residue" description="4-aspartylphosphate" evidence="5">
    <location>
        <position position="54"/>
    </location>
</feature>
<organism evidence="8 9">
    <name type="scientific">Gordonia soli NBRC 108243</name>
    <dbReference type="NCBI Taxonomy" id="1223545"/>
    <lineage>
        <taxon>Bacteria</taxon>
        <taxon>Bacillati</taxon>
        <taxon>Actinomycetota</taxon>
        <taxon>Actinomycetes</taxon>
        <taxon>Mycobacteriales</taxon>
        <taxon>Gordoniaceae</taxon>
        <taxon>Gordonia</taxon>
    </lineage>
</organism>
<dbReference type="GO" id="GO:0000160">
    <property type="term" value="P:phosphorelay signal transduction system"/>
    <property type="evidence" value="ECO:0007669"/>
    <property type="project" value="InterPro"/>
</dbReference>
<dbReference type="PROSITE" id="PS00622">
    <property type="entry name" value="HTH_LUXR_1"/>
    <property type="match status" value="1"/>
</dbReference>
<dbReference type="Pfam" id="PF00072">
    <property type="entry name" value="Response_reg"/>
    <property type="match status" value="1"/>
</dbReference>
<name>M0QRA8_9ACTN</name>
<keyword evidence="9" id="KW-1185">Reference proteome</keyword>
<dbReference type="SUPFAM" id="SSF52172">
    <property type="entry name" value="CheY-like"/>
    <property type="match status" value="1"/>
</dbReference>
<evidence type="ECO:0000259" key="6">
    <source>
        <dbReference type="PROSITE" id="PS50043"/>
    </source>
</evidence>
<gene>
    <name evidence="8" type="primary">chiR</name>
    <name evidence="8" type="ORF">GS4_45_00150</name>
</gene>
<dbReference type="Gene3D" id="3.40.50.2300">
    <property type="match status" value="1"/>
</dbReference>
<evidence type="ECO:0000259" key="7">
    <source>
        <dbReference type="PROSITE" id="PS50110"/>
    </source>
</evidence>
<proteinExistence type="predicted"/>
<dbReference type="RefSeq" id="WP_007625466.1">
    <property type="nucleotide sequence ID" value="NZ_BANX01000045.1"/>
</dbReference>
<dbReference type="CDD" id="cd06170">
    <property type="entry name" value="LuxR_C_like"/>
    <property type="match status" value="1"/>
</dbReference>
<sequence length="215" mass="22589">MTRVLIADDHAAVRAGVRLLLQTAPRIEIVGEAADGDQAVHEARRLRPDVTLMDVRMPGVDGLAATEVLVAEKVCAVVVLTTFDLDDYVFGALRAGASGFLVKTASAEEIIAAVEAVARGDAMLSPDVTGRVIAAFRGREAPPAPSVSVPLDDLTARELDVLHCLGDGLSNAQIASRLFISEATVKSHVSRVLSKLGLHSRVQAALVVRGSRPDG</sequence>
<evidence type="ECO:0000256" key="2">
    <source>
        <dbReference type="ARBA" id="ARBA00023015"/>
    </source>
</evidence>
<dbReference type="PROSITE" id="PS50043">
    <property type="entry name" value="HTH_LUXR_2"/>
    <property type="match status" value="1"/>
</dbReference>
<evidence type="ECO:0000256" key="4">
    <source>
        <dbReference type="ARBA" id="ARBA00023163"/>
    </source>
</evidence>
<reference evidence="8 9" key="1">
    <citation type="submission" date="2013-01" db="EMBL/GenBank/DDBJ databases">
        <title>Whole genome shotgun sequence of Gordonia soli NBRC 108243.</title>
        <authorList>
            <person name="Isaki-Nakamura S."/>
            <person name="Hosoyama A."/>
            <person name="Tsuchikane K."/>
            <person name="Ando Y."/>
            <person name="Baba S."/>
            <person name="Ohji S."/>
            <person name="Hamada M."/>
            <person name="Tamura T."/>
            <person name="Yamazoe A."/>
            <person name="Yamazaki S."/>
            <person name="Fujita N."/>
        </authorList>
    </citation>
    <scope>NUCLEOTIDE SEQUENCE [LARGE SCALE GENOMIC DNA]</scope>
    <source>
        <strain evidence="8 9">NBRC 108243</strain>
    </source>
</reference>
<keyword evidence="1 5" id="KW-0597">Phosphoprotein</keyword>
<feature type="domain" description="Response regulatory" evidence="7">
    <location>
        <begin position="3"/>
        <end position="118"/>
    </location>
</feature>
<keyword evidence="4" id="KW-0804">Transcription</keyword>
<dbReference type="PANTHER" id="PTHR43214:SF24">
    <property type="entry name" value="TRANSCRIPTIONAL REGULATORY PROTEIN NARL-RELATED"/>
    <property type="match status" value="1"/>
</dbReference>
<evidence type="ECO:0000313" key="8">
    <source>
        <dbReference type="EMBL" id="GAC70959.1"/>
    </source>
</evidence>
<dbReference type="eggNOG" id="COG2197">
    <property type="taxonomic scope" value="Bacteria"/>
</dbReference>
<dbReference type="Proteomes" id="UP000011666">
    <property type="component" value="Unassembled WGS sequence"/>
</dbReference>
<keyword evidence="2" id="KW-0805">Transcription regulation</keyword>
<dbReference type="GO" id="GO:0006355">
    <property type="term" value="P:regulation of DNA-templated transcription"/>
    <property type="evidence" value="ECO:0007669"/>
    <property type="project" value="InterPro"/>
</dbReference>
<protein>
    <submittedName>
        <fullName evidence="8">Two-component response regulator</fullName>
    </submittedName>
</protein>
<feature type="domain" description="HTH luxR-type" evidence="6">
    <location>
        <begin position="147"/>
        <end position="212"/>
    </location>
</feature>
<dbReference type="AlphaFoldDB" id="M0QRA8"/>